<evidence type="ECO:0000256" key="4">
    <source>
        <dbReference type="ARBA" id="ARBA00022989"/>
    </source>
</evidence>
<gene>
    <name evidence="7" type="ORF">GGQ59_001884</name>
</gene>
<evidence type="ECO:0000256" key="6">
    <source>
        <dbReference type="SAM" id="Phobius"/>
    </source>
</evidence>
<dbReference type="PANTHER" id="PTHR33545:SF5">
    <property type="entry name" value="UPF0750 MEMBRANE PROTEIN YITT"/>
    <property type="match status" value="1"/>
</dbReference>
<keyword evidence="5 6" id="KW-0472">Membrane</keyword>
<dbReference type="PANTHER" id="PTHR33545">
    <property type="entry name" value="UPF0750 MEMBRANE PROTEIN YITT-RELATED"/>
    <property type="match status" value="1"/>
</dbReference>
<feature type="transmembrane region" description="Helical" evidence="6">
    <location>
        <begin position="32"/>
        <end position="49"/>
    </location>
</feature>
<evidence type="ECO:0000256" key="2">
    <source>
        <dbReference type="ARBA" id="ARBA00022475"/>
    </source>
</evidence>
<proteinExistence type="predicted"/>
<keyword evidence="3 6" id="KW-0812">Transmembrane</keyword>
<dbReference type="GO" id="GO:0005886">
    <property type="term" value="C:plasma membrane"/>
    <property type="evidence" value="ECO:0007669"/>
    <property type="project" value="UniProtKB-SubCell"/>
</dbReference>
<feature type="transmembrane region" description="Helical" evidence="6">
    <location>
        <begin position="61"/>
        <end position="90"/>
    </location>
</feature>
<evidence type="ECO:0000256" key="5">
    <source>
        <dbReference type="ARBA" id="ARBA00023136"/>
    </source>
</evidence>
<organism evidence="7 8">
    <name type="scientific">Parvularcula dongshanensis</name>
    <dbReference type="NCBI Taxonomy" id="1173995"/>
    <lineage>
        <taxon>Bacteria</taxon>
        <taxon>Pseudomonadati</taxon>
        <taxon>Pseudomonadota</taxon>
        <taxon>Alphaproteobacteria</taxon>
        <taxon>Parvularculales</taxon>
        <taxon>Parvularculaceae</taxon>
        <taxon>Parvularcula</taxon>
    </lineage>
</organism>
<evidence type="ECO:0000313" key="8">
    <source>
        <dbReference type="Proteomes" id="UP000563524"/>
    </source>
</evidence>
<keyword evidence="8" id="KW-1185">Reference proteome</keyword>
<keyword evidence="4 6" id="KW-1133">Transmembrane helix</keyword>
<name>A0A840I3D1_9PROT</name>
<evidence type="ECO:0000256" key="1">
    <source>
        <dbReference type="ARBA" id="ARBA00004651"/>
    </source>
</evidence>
<evidence type="ECO:0000313" key="7">
    <source>
        <dbReference type="EMBL" id="MBB4659359.1"/>
    </source>
</evidence>
<dbReference type="Proteomes" id="UP000563524">
    <property type="component" value="Unassembled WGS sequence"/>
</dbReference>
<feature type="transmembrane region" description="Helical" evidence="6">
    <location>
        <begin position="102"/>
        <end position="121"/>
    </location>
</feature>
<dbReference type="AlphaFoldDB" id="A0A840I3D1"/>
<dbReference type="InterPro" id="IPR003740">
    <property type="entry name" value="YitT"/>
</dbReference>
<reference evidence="7 8" key="1">
    <citation type="submission" date="2020-08" db="EMBL/GenBank/DDBJ databases">
        <title>Genomic Encyclopedia of Type Strains, Phase IV (KMG-IV): sequencing the most valuable type-strain genomes for metagenomic binning, comparative biology and taxonomic classification.</title>
        <authorList>
            <person name="Goeker M."/>
        </authorList>
    </citation>
    <scope>NUCLEOTIDE SEQUENCE [LARGE SCALE GENOMIC DNA]</scope>
    <source>
        <strain evidence="7 8">DSM 102850</strain>
    </source>
</reference>
<keyword evidence="2" id="KW-1003">Cell membrane</keyword>
<evidence type="ECO:0000256" key="3">
    <source>
        <dbReference type="ARBA" id="ARBA00022692"/>
    </source>
</evidence>
<sequence length="220" mass="23268">MFLLSRFARYRSVRRDVRPPEAGRRHSLGEDVYAFAIGSSFLIAGMVMLREAGLVTGGMAGIALLLSYLVPVSPSTLFLLVNLPFLLLAWRVMGKGFTVKTGIVSVLIVVLGAVVNRVVAFDHIEPLVASLFGGTIIGMGILSLARHAAGVGGSGVVALSLQKTRGWNAGRTQLIGDVVILALSLPIVETAQQFALSVMSAAAINGVLIVNHKPGRYLGY</sequence>
<accession>A0A840I3D1</accession>
<dbReference type="RefSeq" id="WP_183817865.1">
    <property type="nucleotide sequence ID" value="NZ_JACHOB010000003.1"/>
</dbReference>
<comment type="subcellular location">
    <subcellularLocation>
        <location evidence="1">Cell membrane</location>
        <topology evidence="1">Multi-pass membrane protein</topology>
    </subcellularLocation>
</comment>
<comment type="caution">
    <text evidence="7">The sequence shown here is derived from an EMBL/GenBank/DDBJ whole genome shotgun (WGS) entry which is preliminary data.</text>
</comment>
<dbReference type="EMBL" id="JACHOB010000003">
    <property type="protein sequence ID" value="MBB4659359.1"/>
    <property type="molecule type" value="Genomic_DNA"/>
</dbReference>
<dbReference type="InterPro" id="IPR051461">
    <property type="entry name" value="UPF0750_membrane"/>
</dbReference>
<dbReference type="Pfam" id="PF02588">
    <property type="entry name" value="YitT_membrane"/>
    <property type="match status" value="1"/>
</dbReference>
<protein>
    <submittedName>
        <fullName evidence="7">Uncharacterized membrane-anchored protein YitT (DUF2179 family)</fullName>
    </submittedName>
</protein>